<accession>A0A4R0N625</accession>
<evidence type="ECO:0000313" key="3">
    <source>
        <dbReference type="Proteomes" id="UP000292884"/>
    </source>
</evidence>
<reference evidence="2 3" key="1">
    <citation type="submission" date="2019-02" db="EMBL/GenBank/DDBJ databases">
        <title>Pedobacter sp. RP-1-13 sp. nov., isolated from Arctic soil.</title>
        <authorList>
            <person name="Dahal R.H."/>
        </authorList>
    </citation>
    <scope>NUCLEOTIDE SEQUENCE [LARGE SCALE GENOMIC DNA]</scope>
    <source>
        <strain evidence="2 3">RP-1-13</strain>
    </source>
</reference>
<dbReference type="GO" id="GO:0003677">
    <property type="term" value="F:DNA binding"/>
    <property type="evidence" value="ECO:0007669"/>
    <property type="project" value="InterPro"/>
</dbReference>
<dbReference type="InterPro" id="IPR010982">
    <property type="entry name" value="Lambda_DNA-bd_dom_sf"/>
</dbReference>
<organism evidence="2 3">
    <name type="scientific">Pedobacter frigiditerrae</name>
    <dbReference type="NCBI Taxonomy" id="2530452"/>
    <lineage>
        <taxon>Bacteria</taxon>
        <taxon>Pseudomonadati</taxon>
        <taxon>Bacteroidota</taxon>
        <taxon>Sphingobacteriia</taxon>
        <taxon>Sphingobacteriales</taxon>
        <taxon>Sphingobacteriaceae</taxon>
        <taxon>Pedobacter</taxon>
    </lineage>
</organism>
<comment type="caution">
    <text evidence="2">The sequence shown here is derived from an EMBL/GenBank/DDBJ whole genome shotgun (WGS) entry which is preliminary data.</text>
</comment>
<dbReference type="EMBL" id="SJSK01000001">
    <property type="protein sequence ID" value="TCC93714.1"/>
    <property type="molecule type" value="Genomic_DNA"/>
</dbReference>
<evidence type="ECO:0000259" key="1">
    <source>
        <dbReference type="Pfam" id="PF01381"/>
    </source>
</evidence>
<gene>
    <name evidence="2" type="ORF">EZ428_02785</name>
</gene>
<evidence type="ECO:0000313" key="2">
    <source>
        <dbReference type="EMBL" id="TCC93714.1"/>
    </source>
</evidence>
<dbReference type="AlphaFoldDB" id="A0A4R0N625"/>
<dbReference type="InterPro" id="IPR001387">
    <property type="entry name" value="Cro/C1-type_HTH"/>
</dbReference>
<keyword evidence="3" id="KW-1185">Reference proteome</keyword>
<proteinExistence type="predicted"/>
<name>A0A4R0N625_9SPHI</name>
<feature type="domain" description="HTH cro/C1-type" evidence="1">
    <location>
        <begin position="66"/>
        <end position="107"/>
    </location>
</feature>
<dbReference type="Gene3D" id="1.10.260.40">
    <property type="entry name" value="lambda repressor-like DNA-binding domains"/>
    <property type="match status" value="2"/>
</dbReference>
<dbReference type="Proteomes" id="UP000292884">
    <property type="component" value="Unassembled WGS sequence"/>
</dbReference>
<sequence length="112" mass="12775">MQLGLMQSEVAEMFKVSADCITNWENNRNKPQINYYPSIISFLGYVPFELNTNTLSEKIFAYKCINGLSYKAFGKLLGVDASTIRCWEIDQGTPNKEKIKKLETLLTTKPLD</sequence>
<protein>
    <submittedName>
        <fullName evidence="2">Transcriptional regulator</fullName>
    </submittedName>
</protein>
<dbReference type="OrthoDB" id="671638at2"/>
<dbReference type="SUPFAM" id="SSF47413">
    <property type="entry name" value="lambda repressor-like DNA-binding domains"/>
    <property type="match status" value="2"/>
</dbReference>
<dbReference type="Pfam" id="PF01381">
    <property type="entry name" value="HTH_3"/>
    <property type="match status" value="1"/>
</dbReference>
<dbReference type="CDD" id="cd00093">
    <property type="entry name" value="HTH_XRE"/>
    <property type="match status" value="1"/>
</dbReference>